<gene>
    <name evidence="1" type="ORF">PsYK624_122670</name>
</gene>
<dbReference type="EMBL" id="BPQB01000055">
    <property type="protein sequence ID" value="GJE96074.1"/>
    <property type="molecule type" value="Genomic_DNA"/>
</dbReference>
<sequence length="65" mass="7047">MVAIFIEQEGFPPSEHRGGAWSSVQALGPLHICSTSADLCTEPVLSDDCPLQVHPRCRQSFPPSL</sequence>
<evidence type="ECO:0000313" key="1">
    <source>
        <dbReference type="EMBL" id="GJE96074.1"/>
    </source>
</evidence>
<protein>
    <submittedName>
        <fullName evidence="1">Uncharacterized protein</fullName>
    </submittedName>
</protein>
<dbReference type="Proteomes" id="UP000703269">
    <property type="component" value="Unassembled WGS sequence"/>
</dbReference>
<reference evidence="1 2" key="1">
    <citation type="submission" date="2021-08" db="EMBL/GenBank/DDBJ databases">
        <title>Draft Genome Sequence of Phanerochaete sordida strain YK-624.</title>
        <authorList>
            <person name="Mori T."/>
            <person name="Dohra H."/>
            <person name="Suzuki T."/>
            <person name="Kawagishi H."/>
            <person name="Hirai H."/>
        </authorList>
    </citation>
    <scope>NUCLEOTIDE SEQUENCE [LARGE SCALE GENOMIC DNA]</scope>
    <source>
        <strain evidence="1 2">YK-624</strain>
    </source>
</reference>
<proteinExistence type="predicted"/>
<evidence type="ECO:0000313" key="2">
    <source>
        <dbReference type="Proteomes" id="UP000703269"/>
    </source>
</evidence>
<dbReference type="AlphaFoldDB" id="A0A9P3GKR7"/>
<name>A0A9P3GKR7_9APHY</name>
<accession>A0A9P3GKR7</accession>
<organism evidence="1 2">
    <name type="scientific">Phanerochaete sordida</name>
    <dbReference type="NCBI Taxonomy" id="48140"/>
    <lineage>
        <taxon>Eukaryota</taxon>
        <taxon>Fungi</taxon>
        <taxon>Dikarya</taxon>
        <taxon>Basidiomycota</taxon>
        <taxon>Agaricomycotina</taxon>
        <taxon>Agaricomycetes</taxon>
        <taxon>Polyporales</taxon>
        <taxon>Phanerochaetaceae</taxon>
        <taxon>Phanerochaete</taxon>
    </lineage>
</organism>
<comment type="caution">
    <text evidence="1">The sequence shown here is derived from an EMBL/GenBank/DDBJ whole genome shotgun (WGS) entry which is preliminary data.</text>
</comment>
<keyword evidence="2" id="KW-1185">Reference proteome</keyword>